<proteinExistence type="predicted"/>
<dbReference type="AlphaFoldDB" id="Q0G129"/>
<gene>
    <name evidence="1" type="ORF">FP2506_18019</name>
</gene>
<dbReference type="Proteomes" id="UP000004310">
    <property type="component" value="Unassembled WGS sequence"/>
</dbReference>
<evidence type="ECO:0000313" key="1">
    <source>
        <dbReference type="EMBL" id="EAU40810.1"/>
    </source>
</evidence>
<sequence length="59" mass="6739">MLLRKFGIVLNNSLRSNLKRPKFQVPIALRGTATPDLKDRQQWSVHAEISRPLVDDLKG</sequence>
<name>Q0G129_9HYPH</name>
<reference evidence="1 2" key="1">
    <citation type="journal article" date="2010" name="J. Bacteriol.">
        <title>Genome sequence of Fulvimarina pelagi HTCC2506T, a Mn(II)-oxidizing alphaproteobacterium possessing an aerobic anoxygenic photosynthetic gene cluster and Xanthorhodopsin.</title>
        <authorList>
            <person name="Kang I."/>
            <person name="Oh H.M."/>
            <person name="Lim S.I."/>
            <person name="Ferriera S."/>
            <person name="Giovannoni S.J."/>
            <person name="Cho J.C."/>
        </authorList>
    </citation>
    <scope>NUCLEOTIDE SEQUENCE [LARGE SCALE GENOMIC DNA]</scope>
    <source>
        <strain evidence="1 2">HTCC2506</strain>
    </source>
</reference>
<accession>Q0G129</accession>
<keyword evidence="2" id="KW-1185">Reference proteome</keyword>
<comment type="caution">
    <text evidence="1">The sequence shown here is derived from an EMBL/GenBank/DDBJ whole genome shotgun (WGS) entry which is preliminary data.</text>
</comment>
<dbReference type="HOGENOM" id="CLU_2953818_0_0_5"/>
<organism evidence="1 2">
    <name type="scientific">Fulvimarina pelagi HTCC2506</name>
    <dbReference type="NCBI Taxonomy" id="314231"/>
    <lineage>
        <taxon>Bacteria</taxon>
        <taxon>Pseudomonadati</taxon>
        <taxon>Pseudomonadota</taxon>
        <taxon>Alphaproteobacteria</taxon>
        <taxon>Hyphomicrobiales</taxon>
        <taxon>Aurantimonadaceae</taxon>
        <taxon>Fulvimarina</taxon>
    </lineage>
</organism>
<evidence type="ECO:0000313" key="2">
    <source>
        <dbReference type="Proteomes" id="UP000004310"/>
    </source>
</evidence>
<protein>
    <submittedName>
        <fullName evidence="1">Uncharacterized protein</fullName>
    </submittedName>
</protein>
<dbReference type="EMBL" id="AATP01000005">
    <property type="protein sequence ID" value="EAU40810.1"/>
    <property type="molecule type" value="Genomic_DNA"/>
</dbReference>